<dbReference type="AlphaFoldDB" id="A0A0J6VTJ8"/>
<reference evidence="2 3" key="1">
    <citation type="journal article" date="2015" name="Genome Biol. Evol.">
        <title>Characterization of Three Mycobacterium spp. with Potential Use in Bioremediation by Genome Sequencing and Comparative Genomics.</title>
        <authorList>
            <person name="Das S."/>
            <person name="Pettersson B.M."/>
            <person name="Behra P.R."/>
            <person name="Ramesh M."/>
            <person name="Dasgupta S."/>
            <person name="Bhattacharya A."/>
            <person name="Kirsebom L.A."/>
        </authorList>
    </citation>
    <scope>NUCLEOTIDE SEQUENCE [LARGE SCALE GENOMIC DNA]</scope>
    <source>
        <strain evidence="2 3">DSM 43826</strain>
    </source>
</reference>
<name>A0A0J6VTJ8_9MYCO</name>
<dbReference type="EMBL" id="JYNL01000039">
    <property type="protein sequence ID" value="KMO73494.1"/>
    <property type="molecule type" value="Genomic_DNA"/>
</dbReference>
<evidence type="ECO:0000313" key="2">
    <source>
        <dbReference type="EMBL" id="KMO73494.1"/>
    </source>
</evidence>
<evidence type="ECO:0000313" key="3">
    <source>
        <dbReference type="Proteomes" id="UP000036513"/>
    </source>
</evidence>
<protein>
    <submittedName>
        <fullName evidence="2">Uncharacterized protein</fullName>
    </submittedName>
</protein>
<dbReference type="Proteomes" id="UP000036513">
    <property type="component" value="Unassembled WGS sequence"/>
</dbReference>
<comment type="caution">
    <text evidence="2">The sequence shown here is derived from an EMBL/GenBank/DDBJ whole genome shotgun (WGS) entry which is preliminary data.</text>
</comment>
<evidence type="ECO:0000256" key="1">
    <source>
        <dbReference type="SAM" id="MobiDB-lite"/>
    </source>
</evidence>
<accession>A0A0J6VTJ8</accession>
<dbReference type="STRING" id="37916.MCHLDSM_03840"/>
<organism evidence="2 3">
    <name type="scientific">Mycolicibacterium chlorophenolicum</name>
    <dbReference type="NCBI Taxonomy" id="37916"/>
    <lineage>
        <taxon>Bacteria</taxon>
        <taxon>Bacillati</taxon>
        <taxon>Actinomycetota</taxon>
        <taxon>Actinomycetes</taxon>
        <taxon>Mycobacteriales</taxon>
        <taxon>Mycobacteriaceae</taxon>
        <taxon>Mycolicibacterium</taxon>
    </lineage>
</organism>
<gene>
    <name evidence="2" type="ORF">MCHLDSM_03840</name>
</gene>
<feature type="region of interest" description="Disordered" evidence="1">
    <location>
        <begin position="83"/>
        <end position="104"/>
    </location>
</feature>
<proteinExistence type="predicted"/>
<dbReference type="PATRIC" id="fig|37916.4.peg.3800"/>
<keyword evidence="3" id="KW-1185">Reference proteome</keyword>
<sequence>MLVAESRRIYATMPARHLHTGDFTVEVRYSVDGAVSGLRDIDSDVVVVGLGPHDDGLALIDRIQHFCRAAVVALDDATLGRCSPIPEPGHSQKQTCSAGEYAAR</sequence>